<protein>
    <submittedName>
        <fullName evidence="1">Uncharacterized protein</fullName>
    </submittedName>
</protein>
<dbReference type="EMBL" id="VFPV01000003">
    <property type="protein sequence ID" value="TQN01712.1"/>
    <property type="molecule type" value="Genomic_DNA"/>
</dbReference>
<dbReference type="AlphaFoldDB" id="A0A543L308"/>
<reference evidence="1 2" key="1">
    <citation type="submission" date="2019-06" db="EMBL/GenBank/DDBJ databases">
        <title>Genomic Encyclopedia of Archaeal and Bacterial Type Strains, Phase II (KMG-II): from individual species to whole genera.</title>
        <authorList>
            <person name="Goeker M."/>
        </authorList>
    </citation>
    <scope>NUCLEOTIDE SEQUENCE [LARGE SCALE GENOMIC DNA]</scope>
    <source>
        <strain evidence="1 2">DSM 7270</strain>
    </source>
</reference>
<evidence type="ECO:0000313" key="1">
    <source>
        <dbReference type="EMBL" id="TQN01712.1"/>
    </source>
</evidence>
<name>A0A543L308_9BURK</name>
<evidence type="ECO:0000313" key="2">
    <source>
        <dbReference type="Proteomes" id="UP000316993"/>
    </source>
</evidence>
<organism evidence="1 2">
    <name type="scientific">Acidovorax temperans</name>
    <dbReference type="NCBI Taxonomy" id="80878"/>
    <lineage>
        <taxon>Bacteria</taxon>
        <taxon>Pseudomonadati</taxon>
        <taxon>Pseudomonadota</taxon>
        <taxon>Betaproteobacteria</taxon>
        <taxon>Burkholderiales</taxon>
        <taxon>Comamonadaceae</taxon>
        <taxon>Acidovorax</taxon>
    </lineage>
</organism>
<dbReference type="Proteomes" id="UP000316993">
    <property type="component" value="Unassembled WGS sequence"/>
</dbReference>
<accession>A0A543L308</accession>
<sequence>MPTQLPRPLHWGIATPRTYHDSYLDTTAPPTSWVANLNGQPVCILKGKDIGGWTATWMGDRLWQPPAHLPRATPQPMSFFSSLEDAKAAVEQALAT</sequence>
<proteinExistence type="predicted"/>
<gene>
    <name evidence="1" type="ORF">BDD18_3682</name>
</gene>
<comment type="caution">
    <text evidence="1">The sequence shown here is derived from an EMBL/GenBank/DDBJ whole genome shotgun (WGS) entry which is preliminary data.</text>
</comment>